<dbReference type="AlphaFoldDB" id="A0AAJ1IJ22"/>
<keyword evidence="1 3" id="KW-0694">RNA-binding</keyword>
<dbReference type="Gene3D" id="3.10.290.10">
    <property type="entry name" value="RNA-binding S4 domain"/>
    <property type="match status" value="1"/>
</dbReference>
<dbReference type="InterPro" id="IPR047048">
    <property type="entry name" value="TlyA"/>
</dbReference>
<dbReference type="Pfam" id="PF01728">
    <property type="entry name" value="FtsJ"/>
    <property type="match status" value="1"/>
</dbReference>
<proteinExistence type="inferred from homology"/>
<comment type="caution">
    <text evidence="5">The sequence shown here is derived from an EMBL/GenBank/DDBJ whole genome shotgun (WGS) entry which is preliminary data.</text>
</comment>
<evidence type="ECO:0000259" key="4">
    <source>
        <dbReference type="Pfam" id="PF01728"/>
    </source>
</evidence>
<dbReference type="PROSITE" id="PS50889">
    <property type="entry name" value="S4"/>
    <property type="match status" value="1"/>
</dbReference>
<gene>
    <name evidence="5" type="ORF">PQJ61_15330</name>
</gene>
<name>A0AAJ1IJ22_9SPIO</name>
<feature type="domain" description="Ribosomal RNA methyltransferase FtsJ" evidence="4">
    <location>
        <begin position="64"/>
        <end position="241"/>
    </location>
</feature>
<dbReference type="GO" id="GO:0008168">
    <property type="term" value="F:methyltransferase activity"/>
    <property type="evidence" value="ECO:0007669"/>
    <property type="project" value="UniProtKB-KW"/>
</dbReference>
<comment type="similarity">
    <text evidence="2">Belongs to the TlyA family.</text>
</comment>
<dbReference type="InterPro" id="IPR029063">
    <property type="entry name" value="SAM-dependent_MTases_sf"/>
</dbReference>
<sequence>MGGRKNINRKIFIEFLEEKFEEYSHKELYSMIMCGEIKVNGETIRAPRCKINPEAEITLTARKWVSRGGEKLEYALSSWGIDAAGKTVIDAGSSTGGFTDCLLQRGASHVYSVDVGYNQLDYKLRIDDRVSVLERTNIMSLTELSPQPDFAVADLSFRSITGAASHILNLTKENLLLALIKPQFELTDIENFDGIIRDKNLLYEVLVATALSLQNEGVEIKAVLESPIKGGKGNTEFIFDLRKVECSEMIENEKIVAAFISTH</sequence>
<dbReference type="SUPFAM" id="SSF53335">
    <property type="entry name" value="S-adenosyl-L-methionine-dependent methyltransferases"/>
    <property type="match status" value="1"/>
</dbReference>
<dbReference type="CDD" id="cd02440">
    <property type="entry name" value="AdoMet_MTases"/>
    <property type="match status" value="1"/>
</dbReference>
<dbReference type="NCBIfam" id="TIGR00478">
    <property type="entry name" value="tly"/>
    <property type="match status" value="1"/>
</dbReference>
<dbReference type="PANTHER" id="PTHR32319">
    <property type="entry name" value="BACTERIAL HEMOLYSIN-LIKE PROTEIN"/>
    <property type="match status" value="1"/>
</dbReference>
<keyword evidence="5" id="KW-0808">Transferase</keyword>
<evidence type="ECO:0000256" key="1">
    <source>
        <dbReference type="ARBA" id="ARBA00022884"/>
    </source>
</evidence>
<dbReference type="Gene3D" id="3.40.50.150">
    <property type="entry name" value="Vaccinia Virus protein VP39"/>
    <property type="match status" value="1"/>
</dbReference>
<dbReference type="PANTHER" id="PTHR32319:SF0">
    <property type="entry name" value="BACTERIAL HEMOLYSIN-LIKE PROTEIN"/>
    <property type="match status" value="1"/>
</dbReference>
<accession>A0AAJ1IJ22</accession>
<reference evidence="5 6" key="1">
    <citation type="submission" date="2022-12" db="EMBL/GenBank/DDBJ databases">
        <title>Metagenome assembled genome from gulf of manar.</title>
        <authorList>
            <person name="Kohli P."/>
            <person name="Pk S."/>
            <person name="Venkata Ramana C."/>
            <person name="Sasikala C."/>
        </authorList>
    </citation>
    <scope>NUCLEOTIDE SEQUENCE [LARGE SCALE GENOMIC DNA]</scope>
    <source>
        <strain evidence="5">JB008</strain>
    </source>
</reference>
<dbReference type="GO" id="GO:0032259">
    <property type="term" value="P:methylation"/>
    <property type="evidence" value="ECO:0007669"/>
    <property type="project" value="UniProtKB-KW"/>
</dbReference>
<dbReference type="InterPro" id="IPR036986">
    <property type="entry name" value="S4_RNA-bd_sf"/>
</dbReference>
<evidence type="ECO:0000313" key="5">
    <source>
        <dbReference type="EMBL" id="MDC7228135.1"/>
    </source>
</evidence>
<keyword evidence="5" id="KW-0489">Methyltransferase</keyword>
<dbReference type="EMBL" id="JAQQAL010000041">
    <property type="protein sequence ID" value="MDC7228135.1"/>
    <property type="molecule type" value="Genomic_DNA"/>
</dbReference>
<dbReference type="InterPro" id="IPR002877">
    <property type="entry name" value="RNA_MeTrfase_FtsJ_dom"/>
</dbReference>
<protein>
    <submittedName>
        <fullName evidence="5">TlyA family RNA methyltransferase</fullName>
    </submittedName>
</protein>
<dbReference type="GO" id="GO:0003723">
    <property type="term" value="F:RNA binding"/>
    <property type="evidence" value="ECO:0007669"/>
    <property type="project" value="UniProtKB-KW"/>
</dbReference>
<evidence type="ECO:0000256" key="3">
    <source>
        <dbReference type="PROSITE-ProRule" id="PRU00182"/>
    </source>
</evidence>
<organism evidence="5 6">
    <name type="scientific">Candidatus Thalassospirochaeta sargassi</name>
    <dbReference type="NCBI Taxonomy" id="3119039"/>
    <lineage>
        <taxon>Bacteria</taxon>
        <taxon>Pseudomonadati</taxon>
        <taxon>Spirochaetota</taxon>
        <taxon>Spirochaetia</taxon>
        <taxon>Spirochaetales</taxon>
        <taxon>Spirochaetaceae</taxon>
        <taxon>Candidatus Thalassospirochaeta</taxon>
    </lineage>
</organism>
<evidence type="ECO:0000256" key="2">
    <source>
        <dbReference type="ARBA" id="ARBA00029460"/>
    </source>
</evidence>
<dbReference type="InterPro" id="IPR004538">
    <property type="entry name" value="Hemolysin_A/TlyA"/>
</dbReference>
<evidence type="ECO:0000313" key="6">
    <source>
        <dbReference type="Proteomes" id="UP001221217"/>
    </source>
</evidence>
<dbReference type="Proteomes" id="UP001221217">
    <property type="component" value="Unassembled WGS sequence"/>
</dbReference>